<dbReference type="EMBL" id="BORT01000055">
    <property type="protein sequence ID" value="GIO51496.1"/>
    <property type="molecule type" value="Genomic_DNA"/>
</dbReference>
<keyword evidence="1" id="KW-1133">Transmembrane helix</keyword>
<feature type="transmembrane region" description="Helical" evidence="1">
    <location>
        <begin position="92"/>
        <end position="108"/>
    </location>
</feature>
<evidence type="ECO:0008006" key="4">
    <source>
        <dbReference type="Google" id="ProtNLM"/>
    </source>
</evidence>
<evidence type="ECO:0000313" key="2">
    <source>
        <dbReference type="EMBL" id="GIO51496.1"/>
    </source>
</evidence>
<organism evidence="2 3">
    <name type="scientific">Paenibacillus azoreducens</name>
    <dbReference type="NCBI Taxonomy" id="116718"/>
    <lineage>
        <taxon>Bacteria</taxon>
        <taxon>Bacillati</taxon>
        <taxon>Bacillota</taxon>
        <taxon>Bacilli</taxon>
        <taxon>Bacillales</taxon>
        <taxon>Paenibacillaceae</taxon>
        <taxon>Paenibacillus</taxon>
    </lineage>
</organism>
<dbReference type="Proteomes" id="UP000682811">
    <property type="component" value="Unassembled WGS sequence"/>
</dbReference>
<sequence length="432" mass="48792">MQSEKRILMRRMLSMLGNSLLETAACYPYLLLYMIYAMGAAAGWLLPLICLFHALGTFIGSCQADGKKALLPTALLMAASLLPLPVLGIRAAILAAVVLFLAILRGLVVGRKEMWRAVQLNLPLAGLAACLIVYAAASRVQELEPYRPLLYFMGLFTLFTFLLRWNGDRVRYASNAQETDRQLLRRILSRNRWMTWLVLAMIALLSIWNGLGEGLAYIKHWLTGLLKGLGGSEHPEVPEQLAENQPEPMKPPLPPATHSPKWVHILSQALLFLMIALVAAALLFLLYRLVQKWLPEKFRDWIARLAQRLRLMREIRSVSLDEGNYVDEVEKLERVRKRPGRLRKRRKAELSLTDASDPRSAYGSLIHRAVKRGYRFRSSFTPSENGAALTADREYTGLEANDVKRIISRYNEVRYGVDDKPEGKPSSKGGRV</sequence>
<feature type="transmembrane region" description="Helical" evidence="1">
    <location>
        <begin position="12"/>
        <end position="36"/>
    </location>
</feature>
<keyword evidence="3" id="KW-1185">Reference proteome</keyword>
<gene>
    <name evidence="2" type="ORF">J34TS1_62610</name>
</gene>
<dbReference type="RefSeq" id="WP_212981475.1">
    <property type="nucleotide sequence ID" value="NZ_AP025343.1"/>
</dbReference>
<keyword evidence="1" id="KW-0812">Transmembrane</keyword>
<comment type="caution">
    <text evidence="2">The sequence shown here is derived from an EMBL/GenBank/DDBJ whole genome shotgun (WGS) entry which is preliminary data.</text>
</comment>
<evidence type="ECO:0000256" key="1">
    <source>
        <dbReference type="SAM" id="Phobius"/>
    </source>
</evidence>
<feature type="transmembrane region" description="Helical" evidence="1">
    <location>
        <begin position="193"/>
        <end position="211"/>
    </location>
</feature>
<feature type="transmembrane region" description="Helical" evidence="1">
    <location>
        <begin position="42"/>
        <end position="62"/>
    </location>
</feature>
<feature type="transmembrane region" description="Helical" evidence="1">
    <location>
        <begin position="120"/>
        <end position="137"/>
    </location>
</feature>
<evidence type="ECO:0000313" key="3">
    <source>
        <dbReference type="Proteomes" id="UP000682811"/>
    </source>
</evidence>
<feature type="transmembrane region" description="Helical" evidence="1">
    <location>
        <begin position="269"/>
        <end position="290"/>
    </location>
</feature>
<reference evidence="2 3" key="1">
    <citation type="submission" date="2021-03" db="EMBL/GenBank/DDBJ databases">
        <title>Antimicrobial resistance genes in bacteria isolated from Japanese honey, and their potential for conferring macrolide and lincosamide resistance in the American foulbrood pathogen Paenibacillus larvae.</title>
        <authorList>
            <person name="Okamoto M."/>
            <person name="Kumagai M."/>
            <person name="Kanamori H."/>
            <person name="Takamatsu D."/>
        </authorList>
    </citation>
    <scope>NUCLEOTIDE SEQUENCE [LARGE SCALE GENOMIC DNA]</scope>
    <source>
        <strain evidence="2 3">J34TS1</strain>
    </source>
</reference>
<proteinExistence type="predicted"/>
<feature type="transmembrane region" description="Helical" evidence="1">
    <location>
        <begin position="69"/>
        <end position="86"/>
    </location>
</feature>
<protein>
    <recommendedName>
        <fullName evidence="4">DUF4129 domain-containing protein</fullName>
    </recommendedName>
</protein>
<accession>A0A919YIW6</accession>
<name>A0A919YIW6_9BACL</name>
<dbReference type="AlphaFoldDB" id="A0A919YIW6"/>
<feature type="transmembrane region" description="Helical" evidence="1">
    <location>
        <begin position="149"/>
        <end position="165"/>
    </location>
</feature>
<keyword evidence="1" id="KW-0472">Membrane</keyword>